<keyword evidence="2" id="KW-1185">Reference proteome</keyword>
<name>A0ACC1KS22_9FUNG</name>
<gene>
    <name evidence="1" type="ORF">H4R21_005701</name>
</gene>
<accession>A0ACC1KS22</accession>
<organism evidence="1 2">
    <name type="scientific">Coemansia helicoidea</name>
    <dbReference type="NCBI Taxonomy" id="1286919"/>
    <lineage>
        <taxon>Eukaryota</taxon>
        <taxon>Fungi</taxon>
        <taxon>Fungi incertae sedis</taxon>
        <taxon>Zoopagomycota</taxon>
        <taxon>Kickxellomycotina</taxon>
        <taxon>Kickxellomycetes</taxon>
        <taxon>Kickxellales</taxon>
        <taxon>Kickxellaceae</taxon>
        <taxon>Coemansia</taxon>
    </lineage>
</organism>
<evidence type="ECO:0000313" key="2">
    <source>
        <dbReference type="Proteomes" id="UP001140087"/>
    </source>
</evidence>
<dbReference type="EMBL" id="JANBUN010002689">
    <property type="protein sequence ID" value="KAJ2793930.1"/>
    <property type="molecule type" value="Genomic_DNA"/>
</dbReference>
<evidence type="ECO:0000313" key="1">
    <source>
        <dbReference type="EMBL" id="KAJ2793930.1"/>
    </source>
</evidence>
<dbReference type="Proteomes" id="UP001140087">
    <property type="component" value="Unassembled WGS sequence"/>
</dbReference>
<proteinExistence type="predicted"/>
<comment type="caution">
    <text evidence="1">The sequence shown here is derived from an EMBL/GenBank/DDBJ whole genome shotgun (WGS) entry which is preliminary data.</text>
</comment>
<sequence>MNPVEMDLDSPPRQDGAAAEPAGRRVRPSAPFTPPASTGTTPQRAGGSGRRGAGRAGGSGLGGMDSDSDSDSGRRRGFGRHGNPAEADDETGKIEHEDFYDNFGNEWSQPA</sequence>
<protein>
    <submittedName>
        <fullName evidence="1">Uncharacterized protein</fullName>
    </submittedName>
</protein>
<reference evidence="1" key="1">
    <citation type="submission" date="2022-07" db="EMBL/GenBank/DDBJ databases">
        <title>Phylogenomic reconstructions and comparative analyses of Kickxellomycotina fungi.</title>
        <authorList>
            <person name="Reynolds N.K."/>
            <person name="Stajich J.E."/>
            <person name="Barry K."/>
            <person name="Grigoriev I.V."/>
            <person name="Crous P."/>
            <person name="Smith M.E."/>
        </authorList>
    </citation>
    <scope>NUCLEOTIDE SEQUENCE</scope>
    <source>
        <strain evidence="1">BCRC 34780</strain>
    </source>
</reference>